<feature type="transmembrane region" description="Helical" evidence="8">
    <location>
        <begin position="877"/>
        <end position="898"/>
    </location>
</feature>
<organism evidence="10 11">
    <name type="scientific">Polypedilum vanderplanki</name>
    <name type="common">Sleeping chironomid midge</name>
    <dbReference type="NCBI Taxonomy" id="319348"/>
    <lineage>
        <taxon>Eukaryota</taxon>
        <taxon>Metazoa</taxon>
        <taxon>Ecdysozoa</taxon>
        <taxon>Arthropoda</taxon>
        <taxon>Hexapoda</taxon>
        <taxon>Insecta</taxon>
        <taxon>Pterygota</taxon>
        <taxon>Neoptera</taxon>
        <taxon>Endopterygota</taxon>
        <taxon>Diptera</taxon>
        <taxon>Nematocera</taxon>
        <taxon>Chironomoidea</taxon>
        <taxon>Chironomidae</taxon>
        <taxon>Chironominae</taxon>
        <taxon>Polypedilum</taxon>
        <taxon>Polypedilum</taxon>
    </lineage>
</organism>
<evidence type="ECO:0000256" key="9">
    <source>
        <dbReference type="SAM" id="SignalP"/>
    </source>
</evidence>
<gene>
    <name evidence="10" type="ORF">PVAND_007454</name>
</gene>
<evidence type="ECO:0000256" key="5">
    <source>
        <dbReference type="ARBA" id="ARBA00023136"/>
    </source>
</evidence>
<evidence type="ECO:0000313" key="11">
    <source>
        <dbReference type="Proteomes" id="UP001107558"/>
    </source>
</evidence>
<keyword evidence="2" id="KW-1003">Cell membrane</keyword>
<feature type="transmembrane region" description="Helical" evidence="8">
    <location>
        <begin position="403"/>
        <end position="423"/>
    </location>
</feature>
<dbReference type="Gene3D" id="1.10.287.70">
    <property type="match status" value="2"/>
</dbReference>
<dbReference type="InterPro" id="IPR052192">
    <property type="entry name" value="Insect_Ionotropic_Sensory_Rcpt"/>
</dbReference>
<keyword evidence="11" id="KW-1185">Reference proteome</keyword>
<evidence type="ECO:0000256" key="8">
    <source>
        <dbReference type="SAM" id="Phobius"/>
    </source>
</evidence>
<evidence type="ECO:0000256" key="3">
    <source>
        <dbReference type="ARBA" id="ARBA00022692"/>
    </source>
</evidence>
<feature type="transmembrane region" description="Helical" evidence="8">
    <location>
        <begin position="1035"/>
        <end position="1056"/>
    </location>
</feature>
<sequence>MNKLWILFLVFFFSKAKLQTSANEVMKSSALSKKSISIAIFDVILKFYIANDIRFDFIIYGKTTNHINDVINEVMKKISHHTVVNILHIEDVEIWNHELNQSAVILTQHVSNLIHTHSILNNNMQFPKLKNDFQKKFKFLVYSENIRSLNQLEEKLLYYRKLNSYYFIDFRFFEFFIIKEQISIDLYANVLYSEETCEEFSQKLLNSFDIEKQKWNKELENFDHFSDFHSCMLSFLAYQDLGPYWYVEDFRKYQKNTESFSKEIIEGKQNFYGLTHEIIKFAAEKSMKNYNAFPQNFVSLQPRNILHKDQYIFSEPCGSTTFYYLITLNDLYTNYEKLLMPFDLTTWILLAITFFLTFLIIFGTHFCQKWVKTIIFGAGINDPAFNALAIIFGIPQIKLPRKLANRFALLIFTWFCLMFRIYYQNMLFEFMTSDMRKPLPITIDDLRKMNYIVVLLDKYKRLYSEAINGKEKPTTLEVDGPKFRSLFEDALEERKTKMAFFISNQLHSSLNESFKKTLLIMENERMTKMNVYTIEQNFALFNPFNEVIHGLIPSGVPNHLEKLGMWLLKRPIHVEEPEKVKILSLTDLEFGFVLWLASLSLPITCFLCEISIKFIQNLRKTIEELEMFFIQKFIETILSSLMDKYNDKFFEFFIIKEQISIDLYANVLYSEETCEEFSQKLLNSFDIEKQKWNKELENFDHFSDFHGCMLSFVARQNWGPYWYVEDFRKFQKNSESFSKEIIEGKQNFYGLTHELATIAAKRNNFTTHYTVYFTEIYNSIANGRGHITGLKNYGAFKNFLVVLEVGKIDYKIEWQFTEPCGSIDFYYLITLNDLYTNYEKLLMPFDLTTWILLAITFFLTFLIIFGTHFCQKWVKTIIFGAGICSPAFNTLGVIFGIAQIKLPKESANRFALALFICFCLIFRCCYQSMLFEFMTSDMRKPLPTSLDDLRKMNYVVVIIDIYEKTYMEIFNKRESPIILTVKGLEFRSLYEDALEGRTTSKFAFFVENSAHAYLNQTFQKTLPIMENEKLTKMKGYAISSSFAFLGPFIDVIHHFIPMGITDHLIDHATWLLQRPIYVEESEKVKTLSLYDLEFGFVLWLASLSFPITCFLCEISIGVYRKIRKTIKELKIITIQKILYILIKEHNYGW</sequence>
<reference evidence="10" key="1">
    <citation type="submission" date="2021-03" db="EMBL/GenBank/DDBJ databases">
        <title>Chromosome level genome of the anhydrobiotic midge Polypedilum vanderplanki.</title>
        <authorList>
            <person name="Yoshida Y."/>
            <person name="Kikawada T."/>
            <person name="Gusev O."/>
        </authorList>
    </citation>
    <scope>NUCLEOTIDE SEQUENCE</scope>
    <source>
        <strain evidence="10">NIAS01</strain>
        <tissue evidence="10">Whole body or cell culture</tissue>
    </source>
</reference>
<keyword evidence="7" id="KW-0325">Glycoprotein</keyword>
<keyword evidence="3 8" id="KW-0812">Transmembrane</keyword>
<feature type="transmembrane region" description="Helical" evidence="8">
    <location>
        <begin position="1096"/>
        <end position="1119"/>
    </location>
</feature>
<dbReference type="AlphaFoldDB" id="A0A9J6C7D1"/>
<feature type="transmembrane region" description="Helical" evidence="8">
    <location>
        <begin position="847"/>
        <end position="865"/>
    </location>
</feature>
<dbReference type="EMBL" id="JADBJN010000002">
    <property type="protein sequence ID" value="KAG5677723.1"/>
    <property type="molecule type" value="Genomic_DNA"/>
</dbReference>
<keyword evidence="4 8" id="KW-1133">Transmembrane helix</keyword>
<dbReference type="PANTHER" id="PTHR42643">
    <property type="entry name" value="IONOTROPIC RECEPTOR 20A-RELATED"/>
    <property type="match status" value="1"/>
</dbReference>
<name>A0A9J6C7D1_POLVA</name>
<keyword evidence="6" id="KW-0675">Receptor</keyword>
<feature type="chain" id="PRO_5039931027" description="Ionotropic receptor" evidence="9">
    <location>
        <begin position="19"/>
        <end position="1149"/>
    </location>
</feature>
<dbReference type="GO" id="GO:0005886">
    <property type="term" value="C:plasma membrane"/>
    <property type="evidence" value="ECO:0007669"/>
    <property type="project" value="UniProtKB-SubCell"/>
</dbReference>
<comment type="subcellular location">
    <subcellularLocation>
        <location evidence="1">Cell membrane</location>
        <topology evidence="1">Multi-pass membrane protein</topology>
    </subcellularLocation>
</comment>
<evidence type="ECO:0000256" key="6">
    <source>
        <dbReference type="ARBA" id="ARBA00023170"/>
    </source>
</evidence>
<dbReference type="PANTHER" id="PTHR42643:SF38">
    <property type="entry name" value="IONOTROPIC RECEPTOR 100A"/>
    <property type="match status" value="1"/>
</dbReference>
<accession>A0A9J6C7D1</accession>
<evidence type="ECO:0000256" key="2">
    <source>
        <dbReference type="ARBA" id="ARBA00022475"/>
    </source>
</evidence>
<dbReference type="Proteomes" id="UP001107558">
    <property type="component" value="Chromosome 2"/>
</dbReference>
<dbReference type="OrthoDB" id="6614738at2759"/>
<feature type="transmembrane region" description="Helical" evidence="8">
    <location>
        <begin position="344"/>
        <end position="362"/>
    </location>
</feature>
<keyword evidence="9" id="KW-0732">Signal</keyword>
<feature type="transmembrane region" description="Helical" evidence="8">
    <location>
        <begin position="910"/>
        <end position="931"/>
    </location>
</feature>
<evidence type="ECO:0000256" key="4">
    <source>
        <dbReference type="ARBA" id="ARBA00022989"/>
    </source>
</evidence>
<evidence type="ECO:0000256" key="7">
    <source>
        <dbReference type="ARBA" id="ARBA00023180"/>
    </source>
</evidence>
<proteinExistence type="predicted"/>
<protein>
    <recommendedName>
        <fullName evidence="12">Ionotropic receptor</fullName>
    </recommendedName>
</protein>
<feature type="signal peptide" evidence="9">
    <location>
        <begin position="1"/>
        <end position="18"/>
    </location>
</feature>
<keyword evidence="5 8" id="KW-0472">Membrane</keyword>
<evidence type="ECO:0000313" key="10">
    <source>
        <dbReference type="EMBL" id="KAG5677723.1"/>
    </source>
</evidence>
<evidence type="ECO:0008006" key="12">
    <source>
        <dbReference type="Google" id="ProtNLM"/>
    </source>
</evidence>
<comment type="caution">
    <text evidence="10">The sequence shown here is derived from an EMBL/GenBank/DDBJ whole genome shotgun (WGS) entry which is preliminary data.</text>
</comment>
<evidence type="ECO:0000256" key="1">
    <source>
        <dbReference type="ARBA" id="ARBA00004651"/>
    </source>
</evidence>